<dbReference type="Pfam" id="PF00704">
    <property type="entry name" value="Glyco_hydro_18"/>
    <property type="match status" value="1"/>
</dbReference>
<keyword evidence="3" id="KW-1185">Reference proteome</keyword>
<dbReference type="InterPro" id="IPR050314">
    <property type="entry name" value="Glycosyl_Hydrlase_18"/>
</dbReference>
<dbReference type="PANTHER" id="PTHR11177:SF317">
    <property type="entry name" value="CHITINASE 12-RELATED"/>
    <property type="match status" value="1"/>
</dbReference>
<dbReference type="Gene3D" id="3.10.50.10">
    <property type="match status" value="1"/>
</dbReference>
<name>A0ABQ9H9X4_9NEOP</name>
<evidence type="ECO:0000313" key="2">
    <source>
        <dbReference type="EMBL" id="KAJ8881089.1"/>
    </source>
</evidence>
<accession>A0ABQ9H9X4</accession>
<sequence>MSRSKRITATLSNENFRPKVFGWDLASNMGPKPAKPCRSFSGDNTTFYFCCVSRNSVKMGTWLLLAAAACLMRSASSFHVIEGGAILEETESVKHEKVMLCYMFASELEASLKKHPFPEFLCLCSRLVILKAELLQDGFISVENPMMWKGVGIEELARYVAALMQKLLMLRMRLPHLKVVVSVRGGAAYSMVARNPLTMLTCSRNLALWQREYGCDGFEIDWQYPGIGSGSSPMDRVNLPMFLRALEREMDKVEGDSVLMLRVGYEPSLLTTSYIPRDLGRSLGEGMSESRDIRSYIFACASSLRERWGRLPLSCVEYISLDVLDMHDSTLATTGFNAPLYYRPGDKDRLNNVVSLLPAVRSFATFPNMLRSLPANTLPFSPVLLSKGGIFACTMLLTLFGATVAERLACSPPNKGDPGSILGRVTPDFGMWEFCRALPLVGGFSQGSPVSPILSFRRCSIPQSHSSALKTSLALVYATRVDNVDTLRDRIVAGCETIRSTPGIHQHIQDSMQQRVESCDAIVKLWKKAGMPLDKMVVNVPVFGTTYQLANDLRVDVGAPTVGPGPPCWHTQEAGVMSYKEVSPQAMFTHFFLLIRSPVTSWKQYAGCKLPFRQVWSSPAYMLFTVNLYENIVNCATPHHWAPLHAQQRMRISLQVTPP</sequence>
<dbReference type="Proteomes" id="UP001159363">
    <property type="component" value="Chromosome 5"/>
</dbReference>
<dbReference type="Gene3D" id="3.20.20.80">
    <property type="entry name" value="Glycosidases"/>
    <property type="match status" value="1"/>
</dbReference>
<comment type="caution">
    <text evidence="2">The sequence shown here is derived from an EMBL/GenBank/DDBJ whole genome shotgun (WGS) entry which is preliminary data.</text>
</comment>
<evidence type="ECO:0000313" key="3">
    <source>
        <dbReference type="Proteomes" id="UP001159363"/>
    </source>
</evidence>
<dbReference type="InterPro" id="IPR017853">
    <property type="entry name" value="GH"/>
</dbReference>
<dbReference type="EMBL" id="JARBHB010000006">
    <property type="protein sequence ID" value="KAJ8881089.1"/>
    <property type="molecule type" value="Genomic_DNA"/>
</dbReference>
<proteinExistence type="predicted"/>
<dbReference type="SUPFAM" id="SSF51445">
    <property type="entry name" value="(Trans)glycosidases"/>
    <property type="match status" value="1"/>
</dbReference>
<evidence type="ECO:0000259" key="1">
    <source>
        <dbReference type="Pfam" id="PF00704"/>
    </source>
</evidence>
<reference evidence="2 3" key="1">
    <citation type="submission" date="2023-02" db="EMBL/GenBank/DDBJ databases">
        <title>LHISI_Scaffold_Assembly.</title>
        <authorList>
            <person name="Stuart O.P."/>
            <person name="Cleave R."/>
            <person name="Magrath M.J.L."/>
            <person name="Mikheyev A.S."/>
        </authorList>
    </citation>
    <scope>NUCLEOTIDE SEQUENCE [LARGE SCALE GENOMIC DNA]</scope>
    <source>
        <strain evidence="2">Daus_M_001</strain>
        <tissue evidence="2">Leg muscle</tissue>
    </source>
</reference>
<dbReference type="InterPro" id="IPR001223">
    <property type="entry name" value="Glyco_hydro18_cat"/>
</dbReference>
<protein>
    <recommendedName>
        <fullName evidence="1">GH18 domain-containing protein</fullName>
    </recommendedName>
</protein>
<feature type="domain" description="GH18" evidence="1">
    <location>
        <begin position="162"/>
        <end position="342"/>
    </location>
</feature>
<dbReference type="InterPro" id="IPR029070">
    <property type="entry name" value="Chitinase_insertion_sf"/>
</dbReference>
<gene>
    <name evidence="2" type="ORF">PR048_017562</name>
</gene>
<dbReference type="PANTHER" id="PTHR11177">
    <property type="entry name" value="CHITINASE"/>
    <property type="match status" value="1"/>
</dbReference>
<dbReference type="SUPFAM" id="SSF54556">
    <property type="entry name" value="Chitinase insertion domain"/>
    <property type="match status" value="1"/>
</dbReference>
<organism evidence="2 3">
    <name type="scientific">Dryococelus australis</name>
    <dbReference type="NCBI Taxonomy" id="614101"/>
    <lineage>
        <taxon>Eukaryota</taxon>
        <taxon>Metazoa</taxon>
        <taxon>Ecdysozoa</taxon>
        <taxon>Arthropoda</taxon>
        <taxon>Hexapoda</taxon>
        <taxon>Insecta</taxon>
        <taxon>Pterygota</taxon>
        <taxon>Neoptera</taxon>
        <taxon>Polyneoptera</taxon>
        <taxon>Phasmatodea</taxon>
        <taxon>Verophasmatodea</taxon>
        <taxon>Anareolatae</taxon>
        <taxon>Phasmatidae</taxon>
        <taxon>Eurycanthinae</taxon>
        <taxon>Dryococelus</taxon>
    </lineage>
</organism>